<dbReference type="EMBL" id="CP002628">
    <property type="protein sequence ID" value="AEB06901.1"/>
    <property type="molecule type" value="Genomic_DNA"/>
</dbReference>
<dbReference type="HOGENOM" id="CLU_095787_2_3_11"/>
<comment type="similarity">
    <text evidence="2 10">Belongs to the MscL family.</text>
</comment>
<dbReference type="GO" id="GO:0005886">
    <property type="term" value="C:plasma membrane"/>
    <property type="evidence" value="ECO:0007669"/>
    <property type="project" value="UniProtKB-SubCell"/>
</dbReference>
<keyword evidence="12" id="KW-1185">Reference proteome</keyword>
<keyword evidence="4 10" id="KW-1003">Cell membrane</keyword>
<dbReference type="InterPro" id="IPR037673">
    <property type="entry name" value="MSC/AndL"/>
</dbReference>
<feature type="transmembrane region" description="Helical" evidence="10">
    <location>
        <begin position="73"/>
        <end position="97"/>
    </location>
</feature>
<keyword evidence="3 10" id="KW-0813">Transport</keyword>
<feature type="transmembrane region" description="Helical" evidence="10">
    <location>
        <begin position="21"/>
        <end position="44"/>
    </location>
</feature>
<dbReference type="OrthoDB" id="9810350at2"/>
<dbReference type="Pfam" id="PF01741">
    <property type="entry name" value="MscL"/>
    <property type="match status" value="1"/>
</dbReference>
<evidence type="ECO:0000313" key="12">
    <source>
        <dbReference type="Proteomes" id="UP000006851"/>
    </source>
</evidence>
<accession>F2NBU2</accession>
<dbReference type="PROSITE" id="PS01327">
    <property type="entry name" value="MSCL"/>
    <property type="match status" value="1"/>
</dbReference>
<evidence type="ECO:0000256" key="6">
    <source>
        <dbReference type="ARBA" id="ARBA00022989"/>
    </source>
</evidence>
<keyword evidence="9 10" id="KW-0407">Ion channel</keyword>
<evidence type="ECO:0000256" key="5">
    <source>
        <dbReference type="ARBA" id="ARBA00022692"/>
    </source>
</evidence>
<dbReference type="SUPFAM" id="SSF81330">
    <property type="entry name" value="Gated mechanosensitive channel"/>
    <property type="match status" value="1"/>
</dbReference>
<dbReference type="eggNOG" id="COG1970">
    <property type="taxonomic scope" value="Bacteria"/>
</dbReference>
<organism evidence="11 12">
    <name type="scientific">Coriobacterium glomerans (strain ATCC 49209 / DSM 20642 / JCM 10262 / PW2)</name>
    <dbReference type="NCBI Taxonomy" id="700015"/>
    <lineage>
        <taxon>Bacteria</taxon>
        <taxon>Bacillati</taxon>
        <taxon>Actinomycetota</taxon>
        <taxon>Coriobacteriia</taxon>
        <taxon>Coriobacteriales</taxon>
        <taxon>Coriobacteriaceae</taxon>
        <taxon>Coriobacterium</taxon>
    </lineage>
</organism>
<dbReference type="InterPro" id="IPR019823">
    <property type="entry name" value="Mechanosensitive_channel_CS"/>
</dbReference>
<dbReference type="PANTHER" id="PTHR30266:SF2">
    <property type="entry name" value="LARGE-CONDUCTANCE MECHANOSENSITIVE CHANNEL"/>
    <property type="match status" value="1"/>
</dbReference>
<dbReference type="Proteomes" id="UP000006851">
    <property type="component" value="Chromosome"/>
</dbReference>
<evidence type="ECO:0000313" key="11">
    <source>
        <dbReference type="EMBL" id="AEB06901.1"/>
    </source>
</evidence>
<dbReference type="AlphaFoldDB" id="F2NBU2"/>
<dbReference type="RefSeq" id="WP_013708644.1">
    <property type="nucleotide sequence ID" value="NC_015389.1"/>
</dbReference>
<dbReference type="PRINTS" id="PR01264">
    <property type="entry name" value="MECHCHANNEL"/>
</dbReference>
<dbReference type="GO" id="GO:0008381">
    <property type="term" value="F:mechanosensitive monoatomic ion channel activity"/>
    <property type="evidence" value="ECO:0007669"/>
    <property type="project" value="UniProtKB-UniRule"/>
</dbReference>
<name>F2NBU2_CORGP</name>
<dbReference type="InterPro" id="IPR036019">
    <property type="entry name" value="MscL_channel"/>
</dbReference>
<gene>
    <name evidence="10" type="primary">mscL</name>
    <name evidence="11" type="ordered locus">Corgl_0788</name>
</gene>
<evidence type="ECO:0000256" key="3">
    <source>
        <dbReference type="ARBA" id="ARBA00022448"/>
    </source>
</evidence>
<comment type="function">
    <text evidence="10">Channel that opens in response to stretch forces in the membrane lipid bilayer. May participate in the regulation of osmotic pressure changes within the cell.</text>
</comment>
<dbReference type="STRING" id="700015.Corgl_0788"/>
<dbReference type="NCBIfam" id="TIGR00220">
    <property type="entry name" value="mscL"/>
    <property type="match status" value="1"/>
</dbReference>
<dbReference type="HAMAP" id="MF_00115">
    <property type="entry name" value="MscL"/>
    <property type="match status" value="1"/>
</dbReference>
<comment type="subcellular location">
    <subcellularLocation>
        <location evidence="1 10">Cell membrane</location>
        <topology evidence="1 10">Multi-pass membrane protein</topology>
    </subcellularLocation>
</comment>
<keyword evidence="5 10" id="KW-0812">Transmembrane</keyword>
<evidence type="ECO:0000256" key="2">
    <source>
        <dbReference type="ARBA" id="ARBA00007254"/>
    </source>
</evidence>
<dbReference type="KEGG" id="cgo:Corgl_0788"/>
<keyword evidence="7 10" id="KW-0406">Ion transport</keyword>
<keyword evidence="8 10" id="KW-0472">Membrane</keyword>
<comment type="subunit">
    <text evidence="10">Homopentamer.</text>
</comment>
<dbReference type="PANTHER" id="PTHR30266">
    <property type="entry name" value="MECHANOSENSITIVE CHANNEL MSCL"/>
    <property type="match status" value="1"/>
</dbReference>
<evidence type="ECO:0000256" key="9">
    <source>
        <dbReference type="ARBA" id="ARBA00023303"/>
    </source>
</evidence>
<evidence type="ECO:0000256" key="4">
    <source>
        <dbReference type="ARBA" id="ARBA00022475"/>
    </source>
</evidence>
<dbReference type="Gene3D" id="1.10.1200.120">
    <property type="entry name" value="Large-conductance mechanosensitive channel, MscL, domain 1"/>
    <property type="match status" value="1"/>
</dbReference>
<proteinExistence type="inferred from homology"/>
<evidence type="ECO:0000256" key="8">
    <source>
        <dbReference type="ARBA" id="ARBA00023136"/>
    </source>
</evidence>
<keyword evidence="6 10" id="KW-1133">Transmembrane helix</keyword>
<sequence length="155" mass="16525">MAKKDAKKGIVQEFQEFISRGNVIDLAVGVIVGGAFTSLVNALVEHIIRPFISFVTGGDIDVPGLAISLRGNVINFGAFISAVITFLITAVAVFAIVKAMNSFDDMREAAARKVGLAAPDDEDSAPVPRICPYCKEQIAQDAIRCPHCTSELEGM</sequence>
<protein>
    <recommendedName>
        <fullName evidence="10">Large-conductance mechanosensitive channel</fullName>
    </recommendedName>
</protein>
<reference evidence="12" key="1">
    <citation type="journal article" date="2013" name="Stand. Genomic Sci.">
        <title>Complete genome sequence of Coriobacterium glomerans type strain (PW2(T)) from the midgut of Pyrrhocoris apterus L. (red soldier bug).</title>
        <authorList>
            <person name="Stackebrandt E."/>
            <person name="Zeytun A."/>
            <person name="Lapidus A."/>
            <person name="Nolan M."/>
            <person name="Lucas S."/>
            <person name="Hammon N."/>
            <person name="Deshpande S."/>
            <person name="Cheng J.F."/>
            <person name="Tapia R."/>
            <person name="Goodwin L.A."/>
            <person name="Pitluck S."/>
            <person name="Liolios K."/>
            <person name="Pagani I."/>
            <person name="Ivanova N."/>
            <person name="Mavromatis K."/>
            <person name="Mikhailova N."/>
            <person name="Huntemann M."/>
            <person name="Pati A."/>
            <person name="Chen A."/>
            <person name="Palaniappan K."/>
            <person name="Chang Y.J."/>
            <person name="Land M."/>
            <person name="Hauser L."/>
            <person name="Rohde M."/>
            <person name="Pukall R."/>
            <person name="Goker M."/>
            <person name="Detter J.C."/>
            <person name="Woyke T."/>
            <person name="Bristow J."/>
            <person name="Eisen J.A."/>
            <person name="Markowitz V."/>
            <person name="Hugenholtz P."/>
            <person name="Kyrpides N.C."/>
            <person name="Klenk H.P."/>
        </authorList>
    </citation>
    <scope>NUCLEOTIDE SEQUENCE</scope>
    <source>
        <strain evidence="12">ATCC 49209 / DSM 20642 / JCM 10262 / PW2</strain>
    </source>
</reference>
<dbReference type="InterPro" id="IPR001185">
    <property type="entry name" value="MS_channel"/>
</dbReference>
<evidence type="ECO:0000256" key="7">
    <source>
        <dbReference type="ARBA" id="ARBA00023065"/>
    </source>
</evidence>
<evidence type="ECO:0000256" key="1">
    <source>
        <dbReference type="ARBA" id="ARBA00004651"/>
    </source>
</evidence>
<evidence type="ECO:0000256" key="10">
    <source>
        <dbReference type="HAMAP-Rule" id="MF_00115"/>
    </source>
</evidence>